<dbReference type="SMART" id="SM00409">
    <property type="entry name" value="IG"/>
    <property type="match status" value="2"/>
</dbReference>
<dbReference type="SMART" id="SM00449">
    <property type="entry name" value="SPRY"/>
    <property type="match status" value="1"/>
</dbReference>
<dbReference type="PROSITE" id="PS50188">
    <property type="entry name" value="B302_SPRY"/>
    <property type="match status" value="1"/>
</dbReference>
<dbReference type="InterPro" id="IPR050504">
    <property type="entry name" value="IgSF_BTN/MOG"/>
</dbReference>
<evidence type="ECO:0000256" key="11">
    <source>
        <dbReference type="SAM" id="Phobius"/>
    </source>
</evidence>
<dbReference type="PANTHER" id="PTHR24100">
    <property type="entry name" value="BUTYROPHILIN"/>
    <property type="match status" value="1"/>
</dbReference>
<evidence type="ECO:0000256" key="2">
    <source>
        <dbReference type="ARBA" id="ARBA00007591"/>
    </source>
</evidence>
<evidence type="ECO:0000259" key="13">
    <source>
        <dbReference type="PROSITE" id="PS50835"/>
    </source>
</evidence>
<dbReference type="Ensembl" id="ENSCCNT00000017982.1">
    <property type="protein sequence ID" value="ENSCCNP00000013717.1"/>
    <property type="gene ID" value="ENSCCNG00000014204.1"/>
</dbReference>
<evidence type="ECO:0008006" key="15">
    <source>
        <dbReference type="Google" id="ProtNLM"/>
    </source>
</evidence>
<keyword evidence="6" id="KW-0863">Zinc-finger</keyword>
<accession>A0A8C0WLX9</accession>
<evidence type="ECO:0000256" key="5">
    <source>
        <dbReference type="ARBA" id="ARBA00022729"/>
    </source>
</evidence>
<evidence type="ECO:0000313" key="14">
    <source>
        <dbReference type="Ensembl" id="ENSCCNP00000013717.1"/>
    </source>
</evidence>
<evidence type="ECO:0000256" key="1">
    <source>
        <dbReference type="ARBA" id="ARBA00004479"/>
    </source>
</evidence>
<dbReference type="PROSITE" id="PS50835">
    <property type="entry name" value="IG_LIKE"/>
    <property type="match status" value="2"/>
</dbReference>
<keyword evidence="3 11" id="KW-0812">Transmembrane</keyword>
<keyword evidence="4" id="KW-0479">Metal-binding</keyword>
<dbReference type="SUPFAM" id="SSF48726">
    <property type="entry name" value="Immunoglobulin"/>
    <property type="match status" value="2"/>
</dbReference>
<dbReference type="FunFam" id="2.60.40.10:FF:000088">
    <property type="entry name" value="Butyrophilin subfamily 1 member A1"/>
    <property type="match status" value="1"/>
</dbReference>
<dbReference type="InterPro" id="IPR003879">
    <property type="entry name" value="Butyrophylin_SPRY"/>
</dbReference>
<proteinExistence type="inferred from homology"/>
<dbReference type="CDD" id="cd13733">
    <property type="entry name" value="SPRY_PRY_C-I_1"/>
    <property type="match status" value="1"/>
</dbReference>
<feature type="domain" description="B30.2/SPRY" evidence="12">
    <location>
        <begin position="274"/>
        <end position="465"/>
    </location>
</feature>
<dbReference type="InterPro" id="IPR053896">
    <property type="entry name" value="BTN3A2-like_Ig-C"/>
</dbReference>
<dbReference type="Pfam" id="PF22705">
    <property type="entry name" value="C2-set_3"/>
    <property type="match status" value="1"/>
</dbReference>
<dbReference type="PANTHER" id="PTHR24100:SF67">
    <property type="entry name" value="BUTYROPHILIN SUBFAMILY 1 MEMBER A1"/>
    <property type="match status" value="1"/>
</dbReference>
<dbReference type="InterPro" id="IPR013106">
    <property type="entry name" value="Ig_V-set"/>
</dbReference>
<dbReference type="GO" id="GO:0005737">
    <property type="term" value="C:cytoplasm"/>
    <property type="evidence" value="ECO:0007669"/>
    <property type="project" value="UniProtKB-ARBA"/>
</dbReference>
<dbReference type="Gene3D" id="2.60.40.10">
    <property type="entry name" value="Immunoglobulins"/>
    <property type="match status" value="2"/>
</dbReference>
<name>A0A8C0WLX9_CASCN</name>
<dbReference type="GO" id="GO:0005102">
    <property type="term" value="F:signaling receptor binding"/>
    <property type="evidence" value="ECO:0007669"/>
    <property type="project" value="TreeGrafter"/>
</dbReference>
<sequence>MVSSLDLCLPRDFFSILLLQVSMWASDSFLVIGPSEPIVAMLGADTVLPCRVSPAMNLENMELRWFRSQFSEVVYMYQNGMETELLKDYMSEGRVAVRIRNLQVSDNGLYKCFFKKGSDFEEAILELKVIGLGSGPQILILGVENDGIKLTCTGKGWFPQPEVQWKDAKGEKILSLSEDETQDDDGLFQVEASLIVRDSSKGTVSCSMKNPFFGQEQVETISIPEPFFPRDSPWKPAFAVTFFILIVCLIAAVFLAWKEKKAKKIALEAMEEKEKERKDKGKTVNQTGWHHMAVSLDPDTAHPDLICLRDCDASRQQEQGKSESILSVLGQNCFTTGKYYWEVKVNIGTEVGPTSRWALGVCSDTVKRDGWFKEIPAKNFWLVACEEGKIVALDTNSKLLPLREFPHRIGVFLDWEAGDVSFYNMVDGSHIYSFARIIFCGALRPYFSLQGAGKSVTICLASDHTENCPDCSQKSSVTRFLDMKTLHMKVVTME</sequence>
<dbReference type="SUPFAM" id="SSF49899">
    <property type="entry name" value="Concanavalin A-like lectins/glucanases"/>
    <property type="match status" value="1"/>
</dbReference>
<dbReference type="InterPro" id="IPR003599">
    <property type="entry name" value="Ig_sub"/>
</dbReference>
<keyword evidence="8 11" id="KW-1133">Transmembrane helix</keyword>
<evidence type="ECO:0000256" key="7">
    <source>
        <dbReference type="ARBA" id="ARBA00022833"/>
    </source>
</evidence>
<protein>
    <recommendedName>
        <fullName evidence="15">Butyrophilin subfamily 1 member A1-like</fullName>
    </recommendedName>
</protein>
<dbReference type="FunFam" id="2.60.40.10:FF:000208">
    <property type="entry name" value="Butyrophilin subfamily 1 member A1"/>
    <property type="match status" value="1"/>
</dbReference>
<dbReference type="InterPro" id="IPR013320">
    <property type="entry name" value="ConA-like_dom_sf"/>
</dbReference>
<organism evidence="14">
    <name type="scientific">Castor canadensis</name>
    <name type="common">American beaver</name>
    <dbReference type="NCBI Taxonomy" id="51338"/>
    <lineage>
        <taxon>Eukaryota</taxon>
        <taxon>Metazoa</taxon>
        <taxon>Chordata</taxon>
        <taxon>Craniata</taxon>
        <taxon>Vertebrata</taxon>
        <taxon>Euteleostomi</taxon>
        <taxon>Mammalia</taxon>
        <taxon>Eutheria</taxon>
        <taxon>Euarchontoglires</taxon>
        <taxon>Glires</taxon>
        <taxon>Rodentia</taxon>
        <taxon>Castorimorpha</taxon>
        <taxon>Castoridae</taxon>
        <taxon>Castor</taxon>
    </lineage>
</organism>
<dbReference type="InterPro" id="IPR013783">
    <property type="entry name" value="Ig-like_fold"/>
</dbReference>
<dbReference type="GO" id="GO:0009897">
    <property type="term" value="C:external side of plasma membrane"/>
    <property type="evidence" value="ECO:0007669"/>
    <property type="project" value="TreeGrafter"/>
</dbReference>
<keyword evidence="10" id="KW-0393">Immunoglobulin domain</keyword>
<evidence type="ECO:0000256" key="10">
    <source>
        <dbReference type="ARBA" id="ARBA00023319"/>
    </source>
</evidence>
<dbReference type="InterPro" id="IPR007110">
    <property type="entry name" value="Ig-like_dom"/>
</dbReference>
<dbReference type="GO" id="GO:0050852">
    <property type="term" value="P:T cell receptor signaling pathway"/>
    <property type="evidence" value="ECO:0007669"/>
    <property type="project" value="TreeGrafter"/>
</dbReference>
<dbReference type="InterPro" id="IPR003877">
    <property type="entry name" value="SPRY_dom"/>
</dbReference>
<keyword evidence="5" id="KW-0732">Signal</keyword>
<dbReference type="GO" id="GO:0008270">
    <property type="term" value="F:zinc ion binding"/>
    <property type="evidence" value="ECO:0007669"/>
    <property type="project" value="UniProtKB-KW"/>
</dbReference>
<dbReference type="InterPro" id="IPR043136">
    <property type="entry name" value="B30.2/SPRY_sf"/>
</dbReference>
<dbReference type="InterPro" id="IPR036179">
    <property type="entry name" value="Ig-like_dom_sf"/>
</dbReference>
<feature type="domain" description="Ig-like" evidence="13">
    <location>
        <begin position="136"/>
        <end position="222"/>
    </location>
</feature>
<dbReference type="InterPro" id="IPR001870">
    <property type="entry name" value="B30.2/SPRY"/>
</dbReference>
<dbReference type="Pfam" id="PF00622">
    <property type="entry name" value="SPRY"/>
    <property type="match status" value="1"/>
</dbReference>
<comment type="similarity">
    <text evidence="2">Belongs to the immunoglobulin superfamily. BTN/MOG family.</text>
</comment>
<comment type="subcellular location">
    <subcellularLocation>
        <location evidence="1">Membrane</location>
        <topology evidence="1">Single-pass type I membrane protein</topology>
    </subcellularLocation>
</comment>
<evidence type="ECO:0000256" key="4">
    <source>
        <dbReference type="ARBA" id="ARBA00022723"/>
    </source>
</evidence>
<evidence type="ECO:0000256" key="6">
    <source>
        <dbReference type="ARBA" id="ARBA00022771"/>
    </source>
</evidence>
<evidence type="ECO:0000256" key="8">
    <source>
        <dbReference type="ARBA" id="ARBA00022989"/>
    </source>
</evidence>
<evidence type="ECO:0000256" key="9">
    <source>
        <dbReference type="ARBA" id="ARBA00023136"/>
    </source>
</evidence>
<reference evidence="14" key="1">
    <citation type="submission" date="2023-09" db="UniProtKB">
        <authorList>
            <consortium name="Ensembl"/>
        </authorList>
    </citation>
    <scope>IDENTIFICATION</scope>
</reference>
<evidence type="ECO:0000256" key="3">
    <source>
        <dbReference type="ARBA" id="ARBA00022692"/>
    </source>
</evidence>
<keyword evidence="7" id="KW-0862">Zinc</keyword>
<evidence type="ECO:0000259" key="12">
    <source>
        <dbReference type="PROSITE" id="PS50188"/>
    </source>
</evidence>
<feature type="transmembrane region" description="Helical" evidence="11">
    <location>
        <begin position="237"/>
        <end position="257"/>
    </location>
</feature>
<feature type="domain" description="Ig-like" evidence="13">
    <location>
        <begin position="43"/>
        <end position="112"/>
    </location>
</feature>
<dbReference type="GO" id="GO:0001817">
    <property type="term" value="P:regulation of cytokine production"/>
    <property type="evidence" value="ECO:0007669"/>
    <property type="project" value="TreeGrafter"/>
</dbReference>
<dbReference type="Gene3D" id="2.60.120.920">
    <property type="match status" value="1"/>
</dbReference>
<keyword evidence="9 11" id="KW-0472">Membrane</keyword>
<dbReference type="PRINTS" id="PR01407">
    <property type="entry name" value="BUTYPHLNCDUF"/>
</dbReference>
<dbReference type="AlphaFoldDB" id="A0A8C0WLX9"/>
<dbReference type="Pfam" id="PF07686">
    <property type="entry name" value="V-set"/>
    <property type="match status" value="1"/>
</dbReference>
<dbReference type="FunFam" id="2.60.120.920:FF:000040">
    <property type="entry name" value="Ret finger protein-like 4A"/>
    <property type="match status" value="1"/>
</dbReference>
<dbReference type="CDD" id="cd05713">
    <property type="entry name" value="IgV_MOG_like"/>
    <property type="match status" value="1"/>
</dbReference>